<keyword evidence="3" id="KW-1185">Reference proteome</keyword>
<proteinExistence type="predicted"/>
<accession>A0AAQ3WPT5</accession>
<protein>
    <submittedName>
        <fullName evidence="2">Uncharacterized protein</fullName>
    </submittedName>
</protein>
<evidence type="ECO:0000313" key="3">
    <source>
        <dbReference type="Proteomes" id="UP001341281"/>
    </source>
</evidence>
<reference evidence="2 3" key="1">
    <citation type="submission" date="2024-02" db="EMBL/GenBank/DDBJ databases">
        <title>High-quality chromosome-scale genome assembly of Pensacola bahiagrass (Paspalum notatum Flugge var. saurae).</title>
        <authorList>
            <person name="Vega J.M."/>
            <person name="Podio M."/>
            <person name="Orjuela J."/>
            <person name="Siena L.A."/>
            <person name="Pessino S.C."/>
            <person name="Combes M.C."/>
            <person name="Mariac C."/>
            <person name="Albertini E."/>
            <person name="Pupilli F."/>
            <person name="Ortiz J.P.A."/>
            <person name="Leblanc O."/>
        </authorList>
    </citation>
    <scope>NUCLEOTIDE SEQUENCE [LARGE SCALE GENOMIC DNA]</scope>
    <source>
        <strain evidence="2">R1</strain>
        <tissue evidence="2">Leaf</tissue>
    </source>
</reference>
<dbReference type="AlphaFoldDB" id="A0AAQ3WPT5"/>
<feature type="region of interest" description="Disordered" evidence="1">
    <location>
        <begin position="84"/>
        <end position="141"/>
    </location>
</feature>
<evidence type="ECO:0000256" key="1">
    <source>
        <dbReference type="SAM" id="MobiDB-lite"/>
    </source>
</evidence>
<feature type="region of interest" description="Disordered" evidence="1">
    <location>
        <begin position="1"/>
        <end position="22"/>
    </location>
</feature>
<organism evidence="2 3">
    <name type="scientific">Paspalum notatum var. saurae</name>
    <dbReference type="NCBI Taxonomy" id="547442"/>
    <lineage>
        <taxon>Eukaryota</taxon>
        <taxon>Viridiplantae</taxon>
        <taxon>Streptophyta</taxon>
        <taxon>Embryophyta</taxon>
        <taxon>Tracheophyta</taxon>
        <taxon>Spermatophyta</taxon>
        <taxon>Magnoliopsida</taxon>
        <taxon>Liliopsida</taxon>
        <taxon>Poales</taxon>
        <taxon>Poaceae</taxon>
        <taxon>PACMAD clade</taxon>
        <taxon>Panicoideae</taxon>
        <taxon>Andropogonodae</taxon>
        <taxon>Paspaleae</taxon>
        <taxon>Paspalinae</taxon>
        <taxon>Paspalum</taxon>
    </lineage>
</organism>
<gene>
    <name evidence="2" type="ORF">U9M48_018117</name>
</gene>
<sequence length="141" mass="14857">MTDERQQSSSYHPHGSTAAVHPANLLRTSSPFNVRVCLTRKLHGMASLTARPPAAETDHSSQPGIWRCVVARLACVSCPPFTAERADRSTARPVLLAGRPGPGPPVQTPKQLSRGAMSPCRAGPALPSSGTRASAWIADSP</sequence>
<evidence type="ECO:0000313" key="2">
    <source>
        <dbReference type="EMBL" id="WVZ69311.1"/>
    </source>
</evidence>
<dbReference type="EMBL" id="CP144748">
    <property type="protein sequence ID" value="WVZ69311.1"/>
    <property type="molecule type" value="Genomic_DNA"/>
</dbReference>
<name>A0AAQ3WPT5_PASNO</name>
<dbReference type="Proteomes" id="UP001341281">
    <property type="component" value="Chromosome 04"/>
</dbReference>